<evidence type="ECO:0000313" key="2">
    <source>
        <dbReference type="Proteomes" id="UP000215158"/>
    </source>
</evidence>
<keyword evidence="1" id="KW-0614">Plasmid</keyword>
<name>A0A248VXT4_9BURK</name>
<sequence>MVTVLFELSDKDAAAGSDSCGPALTDREKPLARVSRAEAAAQPSHVSPYDALTAALLNLYEEVSLSNRKRMRRGGAPEHAVSVAAIERVLVPDLLSEAITLDAGCRVRVRMDVTFKPRSALNASRGRLGTVLTVAEDGEVTVKLDPTGDRAADVLKYQRLALLPVVDVNGDVLRAVDAIRPSEAQMVAMMQALIAELGAGRVNPDMARRILIAANVALNRNPAAGVVTRN</sequence>
<reference evidence="1 2" key="1">
    <citation type="submission" date="2017-08" db="EMBL/GenBank/DDBJ databases">
        <title>Identification and genetic characteristics of simultaneous BTEX- and naphthalene-degrading Paraburkholderia sp. BN5 isolated from petroleum-contaminated soil.</title>
        <authorList>
            <person name="Lee Y."/>
            <person name="Jeon C.O."/>
        </authorList>
    </citation>
    <scope>NUCLEOTIDE SEQUENCE [LARGE SCALE GENOMIC DNA]</scope>
    <source>
        <strain evidence="1 2">BN5</strain>
        <plasmid evidence="1 2">pBN2</plasmid>
    </source>
</reference>
<dbReference type="AlphaFoldDB" id="A0A248VXT4"/>
<organism evidence="1 2">
    <name type="scientific">Paraburkholderia aromaticivorans</name>
    <dbReference type="NCBI Taxonomy" id="2026199"/>
    <lineage>
        <taxon>Bacteria</taxon>
        <taxon>Pseudomonadati</taxon>
        <taxon>Pseudomonadota</taxon>
        <taxon>Betaproteobacteria</taxon>
        <taxon>Burkholderiales</taxon>
        <taxon>Burkholderiaceae</taxon>
        <taxon>Paraburkholderia</taxon>
    </lineage>
</organism>
<accession>A0A248VXT4</accession>
<keyword evidence="2" id="KW-1185">Reference proteome</keyword>
<proteinExistence type="predicted"/>
<dbReference type="Proteomes" id="UP000215158">
    <property type="component" value="Plasmid pBN2"/>
</dbReference>
<evidence type="ECO:0000313" key="1">
    <source>
        <dbReference type="EMBL" id="ASW03693.1"/>
    </source>
</evidence>
<gene>
    <name evidence="1" type="ORF">CJU94_36450</name>
</gene>
<dbReference type="KEGG" id="parb:CJU94_36450"/>
<dbReference type="RefSeq" id="WP_095423506.1">
    <property type="nucleotide sequence ID" value="NZ_CP022992.1"/>
</dbReference>
<geneLocation type="plasmid" evidence="1 2">
    <name>pBN2</name>
</geneLocation>
<protein>
    <submittedName>
        <fullName evidence="1">Uncharacterized protein</fullName>
    </submittedName>
</protein>
<dbReference type="EMBL" id="CP022992">
    <property type="protein sequence ID" value="ASW03693.1"/>
    <property type="molecule type" value="Genomic_DNA"/>
</dbReference>